<organism evidence="4 5">
    <name type="scientific">Nocardioides albus</name>
    <dbReference type="NCBI Taxonomy" id="1841"/>
    <lineage>
        <taxon>Bacteria</taxon>
        <taxon>Bacillati</taxon>
        <taxon>Actinomycetota</taxon>
        <taxon>Actinomycetes</taxon>
        <taxon>Propionibacteriales</taxon>
        <taxon>Nocardioidaceae</taxon>
        <taxon>Nocardioides</taxon>
    </lineage>
</organism>
<comment type="caution">
    <text evidence="4">The sequence shown here is derived from an EMBL/GenBank/DDBJ whole genome shotgun (WGS) entry which is preliminary data.</text>
</comment>
<dbReference type="Proteomes" id="UP000577707">
    <property type="component" value="Unassembled WGS sequence"/>
</dbReference>
<dbReference type="PANTHER" id="PTHR37042:SF4">
    <property type="entry name" value="OUTER MEMBRANE PROTEIN RV1973"/>
    <property type="match status" value="1"/>
</dbReference>
<dbReference type="GO" id="GO:0016020">
    <property type="term" value="C:membrane"/>
    <property type="evidence" value="ECO:0007669"/>
    <property type="project" value="UniProtKB-SubCell"/>
</dbReference>
<evidence type="ECO:0000313" key="4">
    <source>
        <dbReference type="EMBL" id="MBB3090689.1"/>
    </source>
</evidence>
<protein>
    <submittedName>
        <fullName evidence="4">Mce-associated membrane protein</fullName>
    </submittedName>
</protein>
<gene>
    <name evidence="4" type="ORF">FHS12_003647</name>
</gene>
<dbReference type="EMBL" id="JACHXG010000007">
    <property type="protein sequence ID" value="MBB3090689.1"/>
    <property type="molecule type" value="Genomic_DNA"/>
</dbReference>
<keyword evidence="3" id="KW-0812">Transmembrane</keyword>
<feature type="transmembrane region" description="Helical" evidence="3">
    <location>
        <begin position="30"/>
        <end position="51"/>
    </location>
</feature>
<proteinExistence type="predicted"/>
<comment type="subcellular location">
    <subcellularLocation>
        <location evidence="1">Membrane</location>
    </subcellularLocation>
</comment>
<evidence type="ECO:0000256" key="3">
    <source>
        <dbReference type="SAM" id="Phobius"/>
    </source>
</evidence>
<dbReference type="PANTHER" id="PTHR37042">
    <property type="entry name" value="OUTER MEMBRANE PROTEIN RV1973"/>
    <property type="match status" value="1"/>
</dbReference>
<reference evidence="4 5" key="1">
    <citation type="submission" date="2020-08" db="EMBL/GenBank/DDBJ databases">
        <title>Genomic Encyclopedia of Type Strains, Phase III (KMG-III): the genomes of soil and plant-associated and newly described type strains.</title>
        <authorList>
            <person name="Whitman W."/>
        </authorList>
    </citation>
    <scope>NUCLEOTIDE SEQUENCE [LARGE SCALE GENOMIC DNA]</scope>
    <source>
        <strain evidence="4 5">CECT 3302</strain>
    </source>
</reference>
<keyword evidence="3" id="KW-1133">Transmembrane helix</keyword>
<dbReference type="RefSeq" id="WP_183547899.1">
    <property type="nucleotide sequence ID" value="NZ_BMQT01000005.1"/>
</dbReference>
<keyword evidence="5" id="KW-1185">Reference proteome</keyword>
<evidence type="ECO:0000256" key="1">
    <source>
        <dbReference type="ARBA" id="ARBA00004370"/>
    </source>
</evidence>
<evidence type="ECO:0000256" key="2">
    <source>
        <dbReference type="ARBA" id="ARBA00023136"/>
    </source>
</evidence>
<keyword evidence="2 3" id="KW-0472">Membrane</keyword>
<accession>A0A7W5A7J9</accession>
<dbReference type="AlphaFoldDB" id="A0A7W5A7J9"/>
<sequence length="196" mass="21463">MSTTVERRTETPVVELVETTEEPRSTRDRVLAWALPLVALCVLAAGLFAWWRASGHDQEMVDEAARRDRVLIVATSHIETLNSLDHRKVDEGLKGWAAVTTGTLHDQLTSVSEEDRKVLAEQKKISTGSVMDAAVTELDEDSATVIAAVEITVRDGSGSGEDAEPTVKRNRFAADLVKVGDDWHLESLEQVAVNMS</sequence>
<name>A0A7W5A7J9_9ACTN</name>
<evidence type="ECO:0000313" key="5">
    <source>
        <dbReference type="Proteomes" id="UP000577707"/>
    </source>
</evidence>